<evidence type="ECO:0000256" key="4">
    <source>
        <dbReference type="ARBA" id="ARBA00022692"/>
    </source>
</evidence>
<dbReference type="PANTHER" id="PTHR11690:SF248">
    <property type="entry name" value="PICKPOCKET 17, ISOFORM A"/>
    <property type="match status" value="1"/>
</dbReference>
<keyword evidence="8" id="KW-0472">Membrane</keyword>
<evidence type="ECO:0000256" key="11">
    <source>
        <dbReference type="RuleBase" id="RU000679"/>
    </source>
</evidence>
<proteinExistence type="inferred from homology"/>
<evidence type="ECO:0000256" key="7">
    <source>
        <dbReference type="ARBA" id="ARBA00023065"/>
    </source>
</evidence>
<keyword evidence="6" id="KW-0915">Sodium</keyword>
<keyword evidence="14" id="KW-1185">Reference proteome</keyword>
<dbReference type="GO" id="GO:0015280">
    <property type="term" value="F:ligand-gated sodium channel activity"/>
    <property type="evidence" value="ECO:0007669"/>
    <property type="project" value="TreeGrafter"/>
</dbReference>
<dbReference type="EnsemblMetazoa" id="CapteT187791">
    <property type="protein sequence ID" value="CapteP187791"/>
    <property type="gene ID" value="CapteG187791"/>
</dbReference>
<keyword evidence="2 11" id="KW-0813">Transport</keyword>
<sequence>MPFPEMEGVTAGPGHAYTISLKSLLHARLGDHFRECSKNNREINMYSEWFGVKYSQQAKIEQLTSSARQRYVDDMTKTEIYFEDLNWHSYTQSPSYTVDKWLSHVGGTFGLWLGCSVFTIIETLELIYDLIIFVLIRLKK</sequence>
<dbReference type="InterPro" id="IPR001873">
    <property type="entry name" value="ENaC"/>
</dbReference>
<reference evidence="14" key="1">
    <citation type="submission" date="2012-12" db="EMBL/GenBank/DDBJ databases">
        <authorList>
            <person name="Hellsten U."/>
            <person name="Grimwood J."/>
            <person name="Chapman J.A."/>
            <person name="Shapiro H."/>
            <person name="Aerts A."/>
            <person name="Otillar R.P."/>
            <person name="Terry A.Y."/>
            <person name="Boore J.L."/>
            <person name="Simakov O."/>
            <person name="Marletaz F."/>
            <person name="Cho S.-J."/>
            <person name="Edsinger-Gonzales E."/>
            <person name="Havlak P."/>
            <person name="Kuo D.-H."/>
            <person name="Larsson T."/>
            <person name="Lv J."/>
            <person name="Arendt D."/>
            <person name="Savage R."/>
            <person name="Osoegawa K."/>
            <person name="de Jong P."/>
            <person name="Lindberg D.R."/>
            <person name="Seaver E.C."/>
            <person name="Weisblat D.A."/>
            <person name="Putnam N.H."/>
            <person name="Grigoriev I.V."/>
            <person name="Rokhsar D.S."/>
        </authorList>
    </citation>
    <scope>NUCLEOTIDE SEQUENCE</scope>
    <source>
        <strain evidence="14">I ESC-2004</strain>
    </source>
</reference>
<evidence type="ECO:0000256" key="6">
    <source>
        <dbReference type="ARBA" id="ARBA00023053"/>
    </source>
</evidence>
<keyword evidence="3 11" id="KW-0894">Sodium channel</keyword>
<dbReference type="AlphaFoldDB" id="R7TGS9"/>
<organism evidence="12">
    <name type="scientific">Capitella teleta</name>
    <name type="common">Polychaete worm</name>
    <dbReference type="NCBI Taxonomy" id="283909"/>
    <lineage>
        <taxon>Eukaryota</taxon>
        <taxon>Metazoa</taxon>
        <taxon>Spiralia</taxon>
        <taxon>Lophotrochozoa</taxon>
        <taxon>Annelida</taxon>
        <taxon>Polychaeta</taxon>
        <taxon>Sedentaria</taxon>
        <taxon>Scolecida</taxon>
        <taxon>Capitellidae</taxon>
        <taxon>Capitella</taxon>
    </lineage>
</organism>
<keyword evidence="4 11" id="KW-0812">Transmembrane</keyword>
<evidence type="ECO:0000313" key="14">
    <source>
        <dbReference type="Proteomes" id="UP000014760"/>
    </source>
</evidence>
<keyword evidence="5" id="KW-1133">Transmembrane helix</keyword>
<dbReference type="HOGENOM" id="CLU_1837001_0_0_1"/>
<reference evidence="12 14" key="2">
    <citation type="journal article" date="2013" name="Nature">
        <title>Insights into bilaterian evolution from three spiralian genomes.</title>
        <authorList>
            <person name="Simakov O."/>
            <person name="Marletaz F."/>
            <person name="Cho S.J."/>
            <person name="Edsinger-Gonzales E."/>
            <person name="Havlak P."/>
            <person name="Hellsten U."/>
            <person name="Kuo D.H."/>
            <person name="Larsson T."/>
            <person name="Lv J."/>
            <person name="Arendt D."/>
            <person name="Savage R."/>
            <person name="Osoegawa K."/>
            <person name="de Jong P."/>
            <person name="Grimwood J."/>
            <person name="Chapman J.A."/>
            <person name="Shapiro H."/>
            <person name="Aerts A."/>
            <person name="Otillar R.P."/>
            <person name="Terry A.Y."/>
            <person name="Boore J.L."/>
            <person name="Grigoriev I.V."/>
            <person name="Lindberg D.R."/>
            <person name="Seaver E.C."/>
            <person name="Weisblat D.A."/>
            <person name="Putnam N.H."/>
            <person name="Rokhsar D.S."/>
        </authorList>
    </citation>
    <scope>NUCLEOTIDE SEQUENCE</scope>
    <source>
        <strain evidence="12 14">I ESC-2004</strain>
    </source>
</reference>
<keyword evidence="9 11" id="KW-0739">Sodium transport</keyword>
<dbReference type="GO" id="GO:0005886">
    <property type="term" value="C:plasma membrane"/>
    <property type="evidence" value="ECO:0007669"/>
    <property type="project" value="TreeGrafter"/>
</dbReference>
<dbReference type="Gene3D" id="1.10.287.770">
    <property type="entry name" value="YojJ-like"/>
    <property type="match status" value="1"/>
</dbReference>
<evidence type="ECO:0000313" key="12">
    <source>
        <dbReference type="EMBL" id="ELT92697.1"/>
    </source>
</evidence>
<evidence type="ECO:0000256" key="1">
    <source>
        <dbReference type="ARBA" id="ARBA00004141"/>
    </source>
</evidence>
<dbReference type="Proteomes" id="UP000014760">
    <property type="component" value="Unassembled WGS sequence"/>
</dbReference>
<dbReference type="PANTHER" id="PTHR11690">
    <property type="entry name" value="AMILORIDE-SENSITIVE SODIUM CHANNEL-RELATED"/>
    <property type="match status" value="1"/>
</dbReference>
<comment type="subcellular location">
    <subcellularLocation>
        <location evidence="1">Membrane</location>
        <topology evidence="1">Multi-pass membrane protein</topology>
    </subcellularLocation>
</comment>
<evidence type="ECO:0000256" key="8">
    <source>
        <dbReference type="ARBA" id="ARBA00023136"/>
    </source>
</evidence>
<dbReference type="EMBL" id="KB310029">
    <property type="protein sequence ID" value="ELT92697.1"/>
    <property type="molecule type" value="Genomic_DNA"/>
</dbReference>
<evidence type="ECO:0000256" key="5">
    <source>
        <dbReference type="ARBA" id="ARBA00022989"/>
    </source>
</evidence>
<protein>
    <submittedName>
        <fullName evidence="12 13">Uncharacterized protein</fullName>
    </submittedName>
</protein>
<evidence type="ECO:0000256" key="2">
    <source>
        <dbReference type="ARBA" id="ARBA00022448"/>
    </source>
</evidence>
<dbReference type="Pfam" id="PF00858">
    <property type="entry name" value="ASC"/>
    <property type="match status" value="1"/>
</dbReference>
<dbReference type="OrthoDB" id="10068240at2759"/>
<evidence type="ECO:0000256" key="3">
    <source>
        <dbReference type="ARBA" id="ARBA00022461"/>
    </source>
</evidence>
<dbReference type="STRING" id="283909.R7TGS9"/>
<gene>
    <name evidence="12" type="ORF">CAPTEDRAFT_187791</name>
</gene>
<dbReference type="EMBL" id="AMQN01013188">
    <property type="status" value="NOT_ANNOTATED_CDS"/>
    <property type="molecule type" value="Genomic_DNA"/>
</dbReference>
<evidence type="ECO:0000313" key="13">
    <source>
        <dbReference type="EnsemblMetazoa" id="CapteP187791"/>
    </source>
</evidence>
<evidence type="ECO:0000256" key="9">
    <source>
        <dbReference type="ARBA" id="ARBA00023201"/>
    </source>
</evidence>
<keyword evidence="7 11" id="KW-0406">Ion transport</keyword>
<keyword evidence="10 11" id="KW-0407">Ion channel</keyword>
<reference evidence="13" key="3">
    <citation type="submission" date="2015-06" db="UniProtKB">
        <authorList>
            <consortium name="EnsemblMetazoa"/>
        </authorList>
    </citation>
    <scope>IDENTIFICATION</scope>
</reference>
<comment type="similarity">
    <text evidence="11">Belongs to the amiloride-sensitive sodium channel (TC 1.A.6) family.</text>
</comment>
<accession>R7TGS9</accession>
<name>R7TGS9_CAPTE</name>
<evidence type="ECO:0000256" key="10">
    <source>
        <dbReference type="ARBA" id="ARBA00023303"/>
    </source>
</evidence>